<evidence type="ECO:0000313" key="11">
    <source>
        <dbReference type="Proteomes" id="UP001157069"/>
    </source>
</evidence>
<dbReference type="Gene3D" id="1.10.3720.10">
    <property type="entry name" value="MetI-like"/>
    <property type="match status" value="1"/>
</dbReference>
<keyword evidence="5 7" id="KW-1133">Transmembrane helix</keyword>
<feature type="transmembrane region" description="Helical" evidence="7">
    <location>
        <begin position="130"/>
        <end position="152"/>
    </location>
</feature>
<sequence length="395" mass="43553">MSVDTSALAPTISSAGKERPAIVKPRRSIGSILGQVIHWIVLVFFAALFLYPFAWLLAASFKPRGQVFDNLLIPKTFQPENFVQVWNELPLLAWVGNSILIAVLAAGFVTVSSSLVAWGFAYFRFPGRGILFGLVLATMMLPGAVTLVPQYLIWNNIGLVGTNIPLWGMNLFGSAFYIFLQRQFFLGLPREIFEAARVDGVSYWGMFWRMAFPLSIPSFIIVFLFEFQASWNNLQAALIYLNAGSAEGYTVPLGIASAMTKYSPTNGGHGDYQYVMVAALLVTLPMLILFAFGQRYFIEGWRPRVARAERASRVASAAGGSHWERFQRDPPACVPSAAHSAGMNSLHFRECSSTPCRGGVSEVRSPCGMVPTSGSRSECSMARTPRARSSERTFR</sequence>
<comment type="similarity">
    <text evidence="7">Belongs to the binding-protein-dependent transport system permease family.</text>
</comment>
<evidence type="ECO:0000256" key="4">
    <source>
        <dbReference type="ARBA" id="ARBA00022692"/>
    </source>
</evidence>
<evidence type="ECO:0000256" key="1">
    <source>
        <dbReference type="ARBA" id="ARBA00004651"/>
    </source>
</evidence>
<keyword evidence="3" id="KW-1003">Cell membrane</keyword>
<feature type="transmembrane region" description="Helical" evidence="7">
    <location>
        <begin position="36"/>
        <end position="58"/>
    </location>
</feature>
<evidence type="ECO:0000256" key="8">
    <source>
        <dbReference type="SAM" id="MobiDB-lite"/>
    </source>
</evidence>
<keyword evidence="4 7" id="KW-0812">Transmembrane</keyword>
<proteinExistence type="inferred from homology"/>
<evidence type="ECO:0000259" key="9">
    <source>
        <dbReference type="PROSITE" id="PS50928"/>
    </source>
</evidence>
<feature type="transmembrane region" description="Helical" evidence="7">
    <location>
        <begin position="272"/>
        <end position="292"/>
    </location>
</feature>
<comment type="subcellular location">
    <subcellularLocation>
        <location evidence="1 7">Cell membrane</location>
        <topology evidence="1 7">Multi-pass membrane protein</topology>
    </subcellularLocation>
</comment>
<dbReference type="InterPro" id="IPR035906">
    <property type="entry name" value="MetI-like_sf"/>
</dbReference>
<evidence type="ECO:0000256" key="6">
    <source>
        <dbReference type="ARBA" id="ARBA00023136"/>
    </source>
</evidence>
<evidence type="ECO:0000256" key="3">
    <source>
        <dbReference type="ARBA" id="ARBA00022475"/>
    </source>
</evidence>
<dbReference type="PANTHER" id="PTHR43744">
    <property type="entry name" value="ABC TRANSPORTER PERMEASE PROTEIN MG189-RELATED-RELATED"/>
    <property type="match status" value="1"/>
</dbReference>
<feature type="region of interest" description="Disordered" evidence="8">
    <location>
        <begin position="368"/>
        <end position="395"/>
    </location>
</feature>
<dbReference type="PANTHER" id="PTHR43744:SF12">
    <property type="entry name" value="ABC TRANSPORTER PERMEASE PROTEIN MG189-RELATED"/>
    <property type="match status" value="1"/>
</dbReference>
<keyword evidence="2 7" id="KW-0813">Transport</keyword>
<dbReference type="PROSITE" id="PS50928">
    <property type="entry name" value="ABC_TM1"/>
    <property type="match status" value="1"/>
</dbReference>
<evidence type="ECO:0000256" key="5">
    <source>
        <dbReference type="ARBA" id="ARBA00022989"/>
    </source>
</evidence>
<dbReference type="SUPFAM" id="SSF161098">
    <property type="entry name" value="MetI-like"/>
    <property type="match status" value="1"/>
</dbReference>
<feature type="transmembrane region" description="Helical" evidence="7">
    <location>
        <begin position="201"/>
        <end position="225"/>
    </location>
</feature>
<feature type="transmembrane region" description="Helical" evidence="7">
    <location>
        <begin position="99"/>
        <end position="123"/>
    </location>
</feature>
<gene>
    <name evidence="10" type="ORF">GCM10025869_15720</name>
</gene>
<dbReference type="Proteomes" id="UP001157069">
    <property type="component" value="Unassembled WGS sequence"/>
</dbReference>
<dbReference type="CDD" id="cd06261">
    <property type="entry name" value="TM_PBP2"/>
    <property type="match status" value="1"/>
</dbReference>
<feature type="domain" description="ABC transmembrane type-1" evidence="9">
    <location>
        <begin position="95"/>
        <end position="293"/>
    </location>
</feature>
<dbReference type="EMBL" id="BSVA01000001">
    <property type="protein sequence ID" value="GMA91043.1"/>
    <property type="molecule type" value="Genomic_DNA"/>
</dbReference>
<comment type="caution">
    <text evidence="10">The sequence shown here is derived from an EMBL/GenBank/DDBJ whole genome shotgun (WGS) entry which is preliminary data.</text>
</comment>
<feature type="transmembrane region" description="Helical" evidence="7">
    <location>
        <begin position="164"/>
        <end position="180"/>
    </location>
</feature>
<organism evidence="10 11">
    <name type="scientific">Homoserinibacter gongjuensis</name>
    <dbReference type="NCBI Taxonomy" id="1162968"/>
    <lineage>
        <taxon>Bacteria</taxon>
        <taxon>Bacillati</taxon>
        <taxon>Actinomycetota</taxon>
        <taxon>Actinomycetes</taxon>
        <taxon>Micrococcales</taxon>
        <taxon>Microbacteriaceae</taxon>
        <taxon>Homoserinibacter</taxon>
    </lineage>
</organism>
<evidence type="ECO:0000256" key="2">
    <source>
        <dbReference type="ARBA" id="ARBA00022448"/>
    </source>
</evidence>
<evidence type="ECO:0000313" key="10">
    <source>
        <dbReference type="EMBL" id="GMA91043.1"/>
    </source>
</evidence>
<protein>
    <recommendedName>
        <fullName evidence="9">ABC transmembrane type-1 domain-containing protein</fullName>
    </recommendedName>
</protein>
<reference evidence="11" key="1">
    <citation type="journal article" date="2019" name="Int. J. Syst. Evol. Microbiol.">
        <title>The Global Catalogue of Microorganisms (GCM) 10K type strain sequencing project: providing services to taxonomists for standard genome sequencing and annotation.</title>
        <authorList>
            <consortium name="The Broad Institute Genomics Platform"/>
            <consortium name="The Broad Institute Genome Sequencing Center for Infectious Disease"/>
            <person name="Wu L."/>
            <person name="Ma J."/>
        </authorList>
    </citation>
    <scope>NUCLEOTIDE SEQUENCE [LARGE SCALE GENOMIC DNA]</scope>
    <source>
        <strain evidence="11">NBRC 108755</strain>
    </source>
</reference>
<accession>A0ABQ6JSD3</accession>
<dbReference type="Pfam" id="PF00528">
    <property type="entry name" value="BPD_transp_1"/>
    <property type="match status" value="1"/>
</dbReference>
<evidence type="ECO:0000256" key="7">
    <source>
        <dbReference type="RuleBase" id="RU363032"/>
    </source>
</evidence>
<name>A0ABQ6JSD3_9MICO</name>
<keyword evidence="11" id="KW-1185">Reference proteome</keyword>
<keyword evidence="6 7" id="KW-0472">Membrane</keyword>
<dbReference type="InterPro" id="IPR000515">
    <property type="entry name" value="MetI-like"/>
</dbReference>